<feature type="region of interest" description="Disordered" evidence="1">
    <location>
        <begin position="1"/>
        <end position="51"/>
    </location>
</feature>
<comment type="caution">
    <text evidence="2">The sequence shown here is derived from an EMBL/GenBank/DDBJ whole genome shotgun (WGS) entry which is preliminary data.</text>
</comment>
<name>A0A427YQT4_9TREE</name>
<evidence type="ECO:0000256" key="1">
    <source>
        <dbReference type="SAM" id="MobiDB-lite"/>
    </source>
</evidence>
<accession>A0A427YQT4</accession>
<sequence>MSPGDIEIKGHYVPTPPSEHIPDEAKEQEPDAEEHAKELEAQGLEPLPTET</sequence>
<proteinExistence type="predicted"/>
<evidence type="ECO:0000313" key="2">
    <source>
        <dbReference type="EMBL" id="RSH93427.1"/>
    </source>
</evidence>
<evidence type="ECO:0000313" key="3">
    <source>
        <dbReference type="Proteomes" id="UP000279259"/>
    </source>
</evidence>
<organism evidence="2 3">
    <name type="scientific">Saitozyma podzolica</name>
    <dbReference type="NCBI Taxonomy" id="1890683"/>
    <lineage>
        <taxon>Eukaryota</taxon>
        <taxon>Fungi</taxon>
        <taxon>Dikarya</taxon>
        <taxon>Basidiomycota</taxon>
        <taxon>Agaricomycotina</taxon>
        <taxon>Tremellomycetes</taxon>
        <taxon>Tremellales</taxon>
        <taxon>Trimorphomycetaceae</taxon>
        <taxon>Saitozyma</taxon>
    </lineage>
</organism>
<dbReference type="Proteomes" id="UP000279259">
    <property type="component" value="Unassembled WGS sequence"/>
</dbReference>
<dbReference type="AlphaFoldDB" id="A0A427YQT4"/>
<protein>
    <submittedName>
        <fullName evidence="2">Uncharacterized protein</fullName>
    </submittedName>
</protein>
<dbReference type="EMBL" id="RSCD01000004">
    <property type="protein sequence ID" value="RSH93427.1"/>
    <property type="molecule type" value="Genomic_DNA"/>
</dbReference>
<feature type="compositionally biased region" description="Basic and acidic residues" evidence="1">
    <location>
        <begin position="20"/>
        <end position="40"/>
    </location>
</feature>
<gene>
    <name evidence="2" type="ORF">EHS25_007783</name>
</gene>
<reference evidence="2 3" key="1">
    <citation type="submission" date="2018-11" db="EMBL/GenBank/DDBJ databases">
        <title>Genome sequence of Saitozyma podzolica DSM 27192.</title>
        <authorList>
            <person name="Aliyu H."/>
            <person name="Gorte O."/>
            <person name="Ochsenreither K."/>
        </authorList>
    </citation>
    <scope>NUCLEOTIDE SEQUENCE [LARGE SCALE GENOMIC DNA]</scope>
    <source>
        <strain evidence="2 3">DSM 27192</strain>
    </source>
</reference>
<feature type="compositionally biased region" description="Basic and acidic residues" evidence="1">
    <location>
        <begin position="1"/>
        <end position="10"/>
    </location>
</feature>
<dbReference type="OrthoDB" id="10321721at2759"/>
<keyword evidence="3" id="KW-1185">Reference proteome</keyword>